<dbReference type="SUPFAM" id="SSF55729">
    <property type="entry name" value="Acyl-CoA N-acyltransferases (Nat)"/>
    <property type="match status" value="1"/>
</dbReference>
<evidence type="ECO:0000313" key="3">
    <source>
        <dbReference type="Proteomes" id="UP000315215"/>
    </source>
</evidence>
<evidence type="ECO:0000259" key="1">
    <source>
        <dbReference type="PROSITE" id="PS51186"/>
    </source>
</evidence>
<keyword evidence="3" id="KW-1185">Reference proteome</keyword>
<dbReference type="PANTHER" id="PTHR43072">
    <property type="entry name" value="N-ACETYLTRANSFERASE"/>
    <property type="match status" value="1"/>
</dbReference>
<dbReference type="InterPro" id="IPR000182">
    <property type="entry name" value="GNAT_dom"/>
</dbReference>
<reference evidence="2 3" key="1">
    <citation type="submission" date="2019-07" db="EMBL/GenBank/DDBJ databases">
        <authorList>
            <person name="Li J."/>
        </authorList>
    </citation>
    <scope>NUCLEOTIDE SEQUENCE [LARGE SCALE GENOMIC DNA]</scope>
    <source>
        <strain evidence="2 3">TKL69</strain>
    </source>
</reference>
<dbReference type="PROSITE" id="PS51186">
    <property type="entry name" value="GNAT"/>
    <property type="match status" value="1"/>
</dbReference>
<name>A0A516KER5_9BACI</name>
<dbReference type="GO" id="GO:0016747">
    <property type="term" value="F:acyltransferase activity, transferring groups other than amino-acyl groups"/>
    <property type="evidence" value="ECO:0007669"/>
    <property type="project" value="InterPro"/>
</dbReference>
<sequence>MHVYQATIQDLEGITPLFNAYRVFYKQTSNISAAKAFMKERFIQQDSVIFVAVEDESYVGFTQLYPSFSSVAMKKTFILNDLYVDERVRGKRIGWNLLEAAKDYTYEVGAKGLTLETGHDNFRAQGLYEKFGYQLIEENRFYYFGVDEN</sequence>
<dbReference type="EMBL" id="CP041666">
    <property type="protein sequence ID" value="QDP39902.1"/>
    <property type="molecule type" value="Genomic_DNA"/>
</dbReference>
<keyword evidence="2" id="KW-0808">Transferase</keyword>
<dbReference type="AlphaFoldDB" id="A0A516KER5"/>
<dbReference type="OrthoDB" id="9792929at2"/>
<accession>A0A516KER5</accession>
<dbReference type="Gene3D" id="3.40.630.30">
    <property type="match status" value="1"/>
</dbReference>
<feature type="domain" description="N-acetyltransferase" evidence="1">
    <location>
        <begin position="1"/>
        <end position="149"/>
    </location>
</feature>
<dbReference type="Proteomes" id="UP000315215">
    <property type="component" value="Chromosome"/>
</dbReference>
<gene>
    <name evidence="2" type="ORF">FN924_06815</name>
</gene>
<dbReference type="Pfam" id="PF00583">
    <property type="entry name" value="Acetyltransf_1"/>
    <property type="match status" value="1"/>
</dbReference>
<dbReference type="PANTHER" id="PTHR43072:SF58">
    <property type="entry name" value="N-ACETYLTRANSFERASE DOMAIN-CONTAINING PROTEIN"/>
    <property type="match status" value="1"/>
</dbReference>
<proteinExistence type="predicted"/>
<protein>
    <submittedName>
        <fullName evidence="2">GNAT family N-acetyltransferase</fullName>
    </submittedName>
</protein>
<dbReference type="RefSeq" id="WP_143892953.1">
    <property type="nucleotide sequence ID" value="NZ_CP041666.1"/>
</dbReference>
<organism evidence="2 3">
    <name type="scientific">Radiobacillus deserti</name>
    <dbReference type="NCBI Taxonomy" id="2594883"/>
    <lineage>
        <taxon>Bacteria</taxon>
        <taxon>Bacillati</taxon>
        <taxon>Bacillota</taxon>
        <taxon>Bacilli</taxon>
        <taxon>Bacillales</taxon>
        <taxon>Bacillaceae</taxon>
        <taxon>Radiobacillus</taxon>
    </lineage>
</organism>
<dbReference type="InterPro" id="IPR016181">
    <property type="entry name" value="Acyl_CoA_acyltransferase"/>
</dbReference>
<dbReference type="KEGG" id="aqt:FN924_06815"/>
<evidence type="ECO:0000313" key="2">
    <source>
        <dbReference type="EMBL" id="QDP39902.1"/>
    </source>
</evidence>
<dbReference type="CDD" id="cd04301">
    <property type="entry name" value="NAT_SF"/>
    <property type="match status" value="1"/>
</dbReference>